<sequence>MSVFSSSKCVEHKKELTSGSGHVSCSQQTCEELAFRGGVWHGLQLWASPSLLKTCPHVLPWALLCRVRGLQLEKNGGLPVISTVPLIALAQLLLLPRVTKMSPRALHQPSRAKCGPCEAPGSNPRQTQESFVSFRHGFRNASRVRFPAGRPRIFAVPDDAAGRRVFSGISRFPRPCIPVPLHAHFASPLSVLKISMLRAAQISSLTLRKKQFSVGTRRQVLRSQRGRSTRYSLYAGSSVGADARSEETLFPPKDNIPCHMKGRGEREEIPARGQSYDCQPDKRIVRILITVYLLETKCVWSRISTSASHTADRVFDSGRLRSSGFSSLIYSNADAVPKWDLSYPSSVRQRSWLALFHYNYS</sequence>
<name>A0ABQ9I710_9NEOP</name>
<evidence type="ECO:0000313" key="1">
    <source>
        <dbReference type="EMBL" id="KAJ8892415.1"/>
    </source>
</evidence>
<dbReference type="EMBL" id="JARBHB010000002">
    <property type="protein sequence ID" value="KAJ8892415.1"/>
    <property type="molecule type" value="Genomic_DNA"/>
</dbReference>
<accession>A0ABQ9I710</accession>
<protein>
    <submittedName>
        <fullName evidence="1">Uncharacterized protein</fullName>
    </submittedName>
</protein>
<evidence type="ECO:0000313" key="2">
    <source>
        <dbReference type="Proteomes" id="UP001159363"/>
    </source>
</evidence>
<comment type="caution">
    <text evidence="1">The sequence shown here is derived from an EMBL/GenBank/DDBJ whole genome shotgun (WGS) entry which is preliminary data.</text>
</comment>
<reference evidence="1 2" key="1">
    <citation type="submission" date="2023-02" db="EMBL/GenBank/DDBJ databases">
        <title>LHISI_Scaffold_Assembly.</title>
        <authorList>
            <person name="Stuart O.P."/>
            <person name="Cleave R."/>
            <person name="Magrath M.J.L."/>
            <person name="Mikheyev A.S."/>
        </authorList>
    </citation>
    <scope>NUCLEOTIDE SEQUENCE [LARGE SCALE GENOMIC DNA]</scope>
    <source>
        <strain evidence="1">Daus_M_001</strain>
        <tissue evidence="1">Leg muscle</tissue>
    </source>
</reference>
<gene>
    <name evidence="1" type="ORF">PR048_004995</name>
</gene>
<proteinExistence type="predicted"/>
<dbReference type="Proteomes" id="UP001159363">
    <property type="component" value="Chromosome 2"/>
</dbReference>
<keyword evidence="2" id="KW-1185">Reference proteome</keyword>
<feature type="non-terminal residue" evidence="1">
    <location>
        <position position="361"/>
    </location>
</feature>
<organism evidence="1 2">
    <name type="scientific">Dryococelus australis</name>
    <dbReference type="NCBI Taxonomy" id="614101"/>
    <lineage>
        <taxon>Eukaryota</taxon>
        <taxon>Metazoa</taxon>
        <taxon>Ecdysozoa</taxon>
        <taxon>Arthropoda</taxon>
        <taxon>Hexapoda</taxon>
        <taxon>Insecta</taxon>
        <taxon>Pterygota</taxon>
        <taxon>Neoptera</taxon>
        <taxon>Polyneoptera</taxon>
        <taxon>Phasmatodea</taxon>
        <taxon>Verophasmatodea</taxon>
        <taxon>Anareolatae</taxon>
        <taxon>Phasmatidae</taxon>
        <taxon>Eurycanthinae</taxon>
        <taxon>Dryococelus</taxon>
    </lineage>
</organism>